<gene>
    <name evidence="1" type="ORF">GKIL_1533</name>
</gene>
<name>U5QJH8_GLOK1</name>
<dbReference type="AlphaFoldDB" id="U5QJH8"/>
<dbReference type="EMBL" id="CP003587">
    <property type="protein sequence ID" value="AGY57779.1"/>
    <property type="molecule type" value="Genomic_DNA"/>
</dbReference>
<evidence type="ECO:0000313" key="1">
    <source>
        <dbReference type="EMBL" id="AGY57779.1"/>
    </source>
</evidence>
<dbReference type="KEGG" id="glj:GKIL_1533"/>
<reference evidence="1 2" key="1">
    <citation type="journal article" date="2013" name="PLoS ONE">
        <title>Cultivation and Complete Genome Sequencing of Gloeobacter kilaueensis sp. nov., from a Lava Cave in Kilauea Caldera, Hawai'i.</title>
        <authorList>
            <person name="Saw J.H."/>
            <person name="Schatz M."/>
            <person name="Brown M.V."/>
            <person name="Kunkel D.D."/>
            <person name="Foster J.S."/>
            <person name="Shick H."/>
            <person name="Christensen S."/>
            <person name="Hou S."/>
            <person name="Wan X."/>
            <person name="Donachie S.P."/>
        </authorList>
    </citation>
    <scope>NUCLEOTIDE SEQUENCE [LARGE SCALE GENOMIC DNA]</scope>
    <source>
        <strain evidence="2">JS</strain>
    </source>
</reference>
<evidence type="ECO:0008006" key="3">
    <source>
        <dbReference type="Google" id="ProtNLM"/>
    </source>
</evidence>
<evidence type="ECO:0000313" key="2">
    <source>
        <dbReference type="Proteomes" id="UP000017396"/>
    </source>
</evidence>
<dbReference type="Pfam" id="PF10989">
    <property type="entry name" value="DUF2808"/>
    <property type="match status" value="1"/>
</dbReference>
<keyword evidence="2" id="KW-1185">Reference proteome</keyword>
<dbReference type="Proteomes" id="UP000017396">
    <property type="component" value="Chromosome"/>
</dbReference>
<protein>
    <recommendedName>
        <fullName evidence="3">DUF2808 domain-containing protein</fullName>
    </recommendedName>
</protein>
<dbReference type="RefSeq" id="WP_023172886.1">
    <property type="nucleotide sequence ID" value="NC_022600.1"/>
</dbReference>
<sequence length="185" mass="20123">MFSSKQLRPPWRVGLAAGALGILLGAASPAWSVQLASGKTYFLNVPKLLNTTAYNRVINFQSNFVFTIAVPANAGEPLKRVEIDLGDYGTDMYLDLNRSLVVQADQPDQRYAIEKMSRDPDPRKPVVSLSLAEPVPPGNTVRLELFVAVGPRIGGTHLFGVTAYPPGENAHGQFLGFGRTRIDDN</sequence>
<accession>U5QJH8</accession>
<organism evidence="1 2">
    <name type="scientific">Gloeobacter kilaueensis (strain ATCC BAA-2537 / CCAP 1431/1 / ULC 316 / JS1)</name>
    <dbReference type="NCBI Taxonomy" id="1183438"/>
    <lineage>
        <taxon>Bacteria</taxon>
        <taxon>Bacillati</taxon>
        <taxon>Cyanobacteriota</taxon>
        <taxon>Cyanophyceae</taxon>
        <taxon>Gloeobacterales</taxon>
        <taxon>Gloeobacteraceae</taxon>
        <taxon>Gloeobacter</taxon>
    </lineage>
</organism>
<dbReference type="OrthoDB" id="423147at2"/>
<dbReference type="HOGENOM" id="CLU_112932_1_0_3"/>
<dbReference type="InterPro" id="IPR021256">
    <property type="entry name" value="DUF2808"/>
</dbReference>
<dbReference type="STRING" id="1183438.GKIL_1533"/>
<proteinExistence type="predicted"/>